<accession>G2YUQ9</accession>
<keyword evidence="1" id="KW-0472">Membrane</keyword>
<reference evidence="3" key="1">
    <citation type="journal article" date="2011" name="PLoS Genet.">
        <title>Genomic analysis of the necrotrophic fungal pathogens Sclerotinia sclerotiorum and Botrytis cinerea.</title>
        <authorList>
            <person name="Amselem J."/>
            <person name="Cuomo C.A."/>
            <person name="van Kan J.A."/>
            <person name="Viaud M."/>
            <person name="Benito E.P."/>
            <person name="Couloux A."/>
            <person name="Coutinho P.M."/>
            <person name="de Vries R.P."/>
            <person name="Dyer P.S."/>
            <person name="Fillinger S."/>
            <person name="Fournier E."/>
            <person name="Gout L."/>
            <person name="Hahn M."/>
            <person name="Kohn L."/>
            <person name="Lapalu N."/>
            <person name="Plummer K.M."/>
            <person name="Pradier J.M."/>
            <person name="Quevillon E."/>
            <person name="Sharon A."/>
            <person name="Simon A."/>
            <person name="ten Have A."/>
            <person name="Tudzynski B."/>
            <person name="Tudzynski P."/>
            <person name="Wincker P."/>
            <person name="Andrew M."/>
            <person name="Anthouard V."/>
            <person name="Beever R.E."/>
            <person name="Beffa R."/>
            <person name="Benoit I."/>
            <person name="Bouzid O."/>
            <person name="Brault B."/>
            <person name="Chen Z."/>
            <person name="Choquer M."/>
            <person name="Collemare J."/>
            <person name="Cotton P."/>
            <person name="Danchin E.G."/>
            <person name="Da Silva C."/>
            <person name="Gautier A."/>
            <person name="Giraud C."/>
            <person name="Giraud T."/>
            <person name="Gonzalez C."/>
            <person name="Grossetete S."/>
            <person name="Guldener U."/>
            <person name="Henrissat B."/>
            <person name="Howlett B.J."/>
            <person name="Kodira C."/>
            <person name="Kretschmer M."/>
            <person name="Lappartient A."/>
            <person name="Leroch M."/>
            <person name="Levis C."/>
            <person name="Mauceli E."/>
            <person name="Neuveglise C."/>
            <person name="Oeser B."/>
            <person name="Pearson M."/>
            <person name="Poulain J."/>
            <person name="Poussereau N."/>
            <person name="Quesneville H."/>
            <person name="Rascle C."/>
            <person name="Schumacher J."/>
            <person name="Segurens B."/>
            <person name="Sexton A."/>
            <person name="Silva E."/>
            <person name="Sirven C."/>
            <person name="Soanes D.M."/>
            <person name="Talbot N.J."/>
            <person name="Templeton M."/>
            <person name="Yandava C."/>
            <person name="Yarden O."/>
            <person name="Zeng Q."/>
            <person name="Rollins J.A."/>
            <person name="Lebrun M.H."/>
            <person name="Dickman M."/>
        </authorList>
    </citation>
    <scope>NUCLEOTIDE SEQUENCE [LARGE SCALE GENOMIC DNA]</scope>
    <source>
        <strain evidence="3">T4</strain>
    </source>
</reference>
<dbReference type="HOGENOM" id="CLU_2996331_0_0_1"/>
<dbReference type="InParanoid" id="G2YUQ9"/>
<evidence type="ECO:0000313" key="3">
    <source>
        <dbReference type="Proteomes" id="UP000008177"/>
    </source>
</evidence>
<dbReference type="AlphaFoldDB" id="G2YUQ9"/>
<feature type="transmembrane region" description="Helical" evidence="1">
    <location>
        <begin position="15"/>
        <end position="34"/>
    </location>
</feature>
<keyword evidence="1" id="KW-0812">Transmembrane</keyword>
<protein>
    <submittedName>
        <fullName evidence="2">Uncharacterized protein</fullName>
    </submittedName>
</protein>
<name>G2YUQ9_BOTF4</name>
<evidence type="ECO:0000313" key="2">
    <source>
        <dbReference type="EMBL" id="CCD55357.1"/>
    </source>
</evidence>
<dbReference type="Proteomes" id="UP000008177">
    <property type="component" value="Unplaced contigs"/>
</dbReference>
<keyword evidence="1" id="KW-1133">Transmembrane helix</keyword>
<organism evidence="2 3">
    <name type="scientific">Botryotinia fuckeliana (strain T4)</name>
    <name type="common">Noble rot fungus</name>
    <name type="synonym">Botrytis cinerea</name>
    <dbReference type="NCBI Taxonomy" id="999810"/>
    <lineage>
        <taxon>Eukaryota</taxon>
        <taxon>Fungi</taxon>
        <taxon>Dikarya</taxon>
        <taxon>Ascomycota</taxon>
        <taxon>Pezizomycotina</taxon>
        <taxon>Leotiomycetes</taxon>
        <taxon>Helotiales</taxon>
        <taxon>Sclerotiniaceae</taxon>
        <taxon>Botrytis</taxon>
    </lineage>
</organism>
<dbReference type="EMBL" id="FQ790354">
    <property type="protein sequence ID" value="CCD55357.1"/>
    <property type="molecule type" value="Genomic_DNA"/>
</dbReference>
<evidence type="ECO:0000256" key="1">
    <source>
        <dbReference type="SAM" id="Phobius"/>
    </source>
</evidence>
<proteinExistence type="predicted"/>
<gene>
    <name evidence="2" type="ORF">BofuT4_uP157530.1</name>
</gene>
<sequence>MVYTEVDGLETAHCTILIIIIMPSTIVVLDRLVMPVKPSAKSPMSLSEWPVRMSAIT</sequence>